<organism evidence="3 4">
    <name type="scientific">Aurantimonas aggregata</name>
    <dbReference type="NCBI Taxonomy" id="2047720"/>
    <lineage>
        <taxon>Bacteria</taxon>
        <taxon>Pseudomonadati</taxon>
        <taxon>Pseudomonadota</taxon>
        <taxon>Alphaproteobacteria</taxon>
        <taxon>Hyphomicrobiales</taxon>
        <taxon>Aurantimonadaceae</taxon>
        <taxon>Aurantimonas</taxon>
    </lineage>
</organism>
<evidence type="ECO:0000256" key="2">
    <source>
        <dbReference type="SAM" id="SignalP"/>
    </source>
</evidence>
<evidence type="ECO:0000313" key="4">
    <source>
        <dbReference type="Proteomes" id="UP000476332"/>
    </source>
</evidence>
<feature type="signal peptide" evidence="2">
    <location>
        <begin position="1"/>
        <end position="26"/>
    </location>
</feature>
<gene>
    <name evidence="3" type="ORF">GTW51_11135</name>
</gene>
<reference evidence="3 4" key="1">
    <citation type="submission" date="2020-01" db="EMBL/GenBank/DDBJ databases">
        <title>Genomes of bacteria type strains.</title>
        <authorList>
            <person name="Chen J."/>
            <person name="Zhu S."/>
            <person name="Chen J."/>
        </authorList>
    </citation>
    <scope>NUCLEOTIDE SEQUENCE [LARGE SCALE GENOMIC DNA]</scope>
    <source>
        <strain evidence="3 4">KCTC 52919</strain>
    </source>
</reference>
<feature type="chain" id="PRO_5026953640" evidence="2">
    <location>
        <begin position="27"/>
        <end position="280"/>
    </location>
</feature>
<evidence type="ECO:0000313" key="3">
    <source>
        <dbReference type="EMBL" id="NDV87252.1"/>
    </source>
</evidence>
<proteinExistence type="predicted"/>
<comment type="caution">
    <text evidence="3">The sequence shown here is derived from an EMBL/GenBank/DDBJ whole genome shotgun (WGS) entry which is preliminary data.</text>
</comment>
<dbReference type="EMBL" id="JAAAMJ010000007">
    <property type="protein sequence ID" value="NDV87252.1"/>
    <property type="molecule type" value="Genomic_DNA"/>
</dbReference>
<name>A0A6L9MI62_9HYPH</name>
<keyword evidence="2" id="KW-0732">Signal</keyword>
<evidence type="ECO:0000256" key="1">
    <source>
        <dbReference type="SAM" id="MobiDB-lite"/>
    </source>
</evidence>
<accession>A0A6L9MI62</accession>
<dbReference type="RefSeq" id="WP_163044001.1">
    <property type="nucleotide sequence ID" value="NZ_JAAAMJ010000007.1"/>
</dbReference>
<keyword evidence="4" id="KW-1185">Reference proteome</keyword>
<sequence>MSARSTRIALWATVFATGLALMPAGAQDGAQPRDVPEGFVVPGPAPTNAPESPALAPGAQPQEIPEGFVVPGPAPTNAPEAGTADQGAPASDPMSFAIAPQQGTTDWPCVQRRVETLTPAQLWAGPDLALADDVQRTPAMRTLVGTVIARRLPLAEAEAMVADFVTSLPEEERDAAAAALFEDLLAALNAERSQVMEGIERYGAKQKELATRLRQENASFFALQREQGADAAAVEDARQSMVWDTRIFNERRASLTYVCEVPTMIEQRAFALGRAISRAL</sequence>
<protein>
    <submittedName>
        <fullName evidence="3">Uncharacterized protein</fullName>
    </submittedName>
</protein>
<feature type="region of interest" description="Disordered" evidence="1">
    <location>
        <begin position="70"/>
        <end position="93"/>
    </location>
</feature>
<dbReference type="Proteomes" id="UP000476332">
    <property type="component" value="Unassembled WGS sequence"/>
</dbReference>
<dbReference type="AlphaFoldDB" id="A0A6L9MI62"/>